<organism evidence="1 2">
    <name type="scientific">Shewanella submarina</name>
    <dbReference type="NCBI Taxonomy" id="2016376"/>
    <lineage>
        <taxon>Bacteria</taxon>
        <taxon>Pseudomonadati</taxon>
        <taxon>Pseudomonadota</taxon>
        <taxon>Gammaproteobacteria</taxon>
        <taxon>Alteromonadales</taxon>
        <taxon>Shewanellaceae</taxon>
        <taxon>Shewanella</taxon>
    </lineage>
</organism>
<evidence type="ECO:0000313" key="2">
    <source>
        <dbReference type="Proteomes" id="UP001595621"/>
    </source>
</evidence>
<accession>A0ABV7GG91</accession>
<proteinExistence type="predicted"/>
<dbReference type="InterPro" id="IPR025560">
    <property type="entry name" value="Imm22"/>
</dbReference>
<dbReference type="RefSeq" id="WP_248936869.1">
    <property type="nucleotide sequence ID" value="NZ_JAKILF010000006.1"/>
</dbReference>
<protein>
    <submittedName>
        <fullName evidence="1">Immunity 22 family protein</fullName>
    </submittedName>
</protein>
<dbReference type="EMBL" id="JBHRTD010000015">
    <property type="protein sequence ID" value="MFC3139030.1"/>
    <property type="molecule type" value="Genomic_DNA"/>
</dbReference>
<name>A0ABV7GG91_9GAMM</name>
<dbReference type="Pfam" id="PF14112">
    <property type="entry name" value="DUF4284"/>
    <property type="match status" value="1"/>
</dbReference>
<sequence length="147" mass="17096">MRYGGPNFEKKGYVSIWVSKVTLDEIPEDYFEERYGEEHEDTPLSQWCENFGFGYYDHDQIEDNGVAKGSDSLDRILGECSFSKSFVDHAVSMARKRGLDSVSWVRCLYDWSYSTSVTGINDDPYMAFLGFFEYDSRAESKYEPQFQ</sequence>
<reference evidence="2" key="1">
    <citation type="journal article" date="2019" name="Int. J. Syst. Evol. Microbiol.">
        <title>The Global Catalogue of Microorganisms (GCM) 10K type strain sequencing project: providing services to taxonomists for standard genome sequencing and annotation.</title>
        <authorList>
            <consortium name="The Broad Institute Genomics Platform"/>
            <consortium name="The Broad Institute Genome Sequencing Center for Infectious Disease"/>
            <person name="Wu L."/>
            <person name="Ma J."/>
        </authorList>
    </citation>
    <scope>NUCLEOTIDE SEQUENCE [LARGE SCALE GENOMIC DNA]</scope>
    <source>
        <strain evidence="2">KCTC 52277</strain>
    </source>
</reference>
<gene>
    <name evidence="1" type="ORF">ACFOE0_12665</name>
</gene>
<keyword evidence="2" id="KW-1185">Reference proteome</keyword>
<dbReference type="Proteomes" id="UP001595621">
    <property type="component" value="Unassembled WGS sequence"/>
</dbReference>
<comment type="caution">
    <text evidence="1">The sequence shown here is derived from an EMBL/GenBank/DDBJ whole genome shotgun (WGS) entry which is preliminary data.</text>
</comment>
<evidence type="ECO:0000313" key="1">
    <source>
        <dbReference type="EMBL" id="MFC3139030.1"/>
    </source>
</evidence>